<name>A0A1M4YS28_9CLOT</name>
<sequence length="814" mass="92356">MKAVIMAGGEGTRLRPLTCHIPKPMVPIANTPVMEHIINLLKKHNISEIAATLYYMPDSIVDYFQDGSKFGVNLQYFIEETPLGTGGSVLNADKFLDGTFIVISGDAYTNIDLTKAVEYHKSKNSKATLILKKQSIPIEYGIVITDEEGRIVRFLEKPSWGEVFSDTVNTGIYILEPEVFNYYKKGENFDFSKDLFPKLLKDNVPMYGYITNEYWCDIGDMNSYRQTNFDVIENFSSNRYTKIKEGIYVGQNTFIPEEVVLKAPCIIGDNTHISEGCKIESYTIIGNNCYIDAFSSLKRTILWNNVRLGRSVECRGSIICDFTKIQDSVHIYEATVIGKDTLVEKNSTIKPGVKIWPEKLIPSSSIVNRNIIWGTKPQRIKFTENGIEGEFNIEITPETASLIGSAYASTCKKQLPILICTNGSRSAIAIKQSIVAGIISSGYRVLDLEHEPLNVLRYAVRFYKGSAGIYISSKNTDNLINIQFINEYGANIDRKSEKKIDQIFIREDFQRCSAYNIGSIINIKNFYELYIQNCLNNIKGIEKIRTKSPRILISSLDERGALIASLLLESIGCKVSVDYNINKFSNLDGYVKYFSEQVKSNFLFGAIINSSCENFIIIDEKGNLLQQDIYKLLSYLISIKFGEKDLIVPYTTSFAVDNIANQYNVKVTRVKSNTAEILNQMLNKTDNLYLNVQYILNFDAILSTAYITAFLIENNITLSEAVDTLPKFYTKHQEIKCAFSDRGRIIRQIIEQNKQDKMELYEGVKLISDKGYAIILPDDHKPILKIYIEGYNQEFADDIAEDVINRLNRMLKNP</sequence>
<dbReference type="Proteomes" id="UP000184423">
    <property type="component" value="Unassembled WGS sequence"/>
</dbReference>
<reference evidence="10" key="1">
    <citation type="submission" date="2016-11" db="EMBL/GenBank/DDBJ databases">
        <authorList>
            <person name="Varghese N."/>
            <person name="Submissions S."/>
        </authorList>
    </citation>
    <scope>NUCLEOTIDE SEQUENCE [LARGE SCALE GENOMIC DNA]</scope>
    <source>
        <strain evidence="10">DSM 10124</strain>
    </source>
</reference>
<keyword evidence="4" id="KW-0396">Initiation factor</keyword>
<protein>
    <submittedName>
        <fullName evidence="9">Mannose-1-phosphate guanylyltransferase / phosphomannomutase</fullName>
    </submittedName>
</protein>
<dbReference type="Gene3D" id="3.90.550.10">
    <property type="entry name" value="Spore Coat Polysaccharide Biosynthesis Protein SpsA, Chain A"/>
    <property type="match status" value="1"/>
</dbReference>
<dbReference type="InterPro" id="IPR029044">
    <property type="entry name" value="Nucleotide-diphossugar_trans"/>
</dbReference>
<dbReference type="Pfam" id="PF25084">
    <property type="entry name" value="LbH_EIF2B"/>
    <property type="match status" value="1"/>
</dbReference>
<dbReference type="InterPro" id="IPR005835">
    <property type="entry name" value="NTP_transferase_dom"/>
</dbReference>
<keyword evidence="3" id="KW-0963">Cytoplasm</keyword>
<dbReference type="InterPro" id="IPR036900">
    <property type="entry name" value="A-D-PHexomutase_C_sf"/>
</dbReference>
<dbReference type="GO" id="GO:0016779">
    <property type="term" value="F:nucleotidyltransferase activity"/>
    <property type="evidence" value="ECO:0007669"/>
    <property type="project" value="UniProtKB-KW"/>
</dbReference>
<dbReference type="SUPFAM" id="SSF55957">
    <property type="entry name" value="Phosphoglucomutase, C-terminal domain"/>
    <property type="match status" value="1"/>
</dbReference>
<evidence type="ECO:0000256" key="2">
    <source>
        <dbReference type="ARBA" id="ARBA00010231"/>
    </source>
</evidence>
<evidence type="ECO:0000256" key="1">
    <source>
        <dbReference type="ARBA" id="ARBA00004514"/>
    </source>
</evidence>
<evidence type="ECO:0000313" key="10">
    <source>
        <dbReference type="Proteomes" id="UP000184423"/>
    </source>
</evidence>
<dbReference type="Pfam" id="PF02878">
    <property type="entry name" value="PGM_PMM_I"/>
    <property type="match status" value="1"/>
</dbReference>
<keyword evidence="9" id="KW-0808">Transferase</keyword>
<gene>
    <name evidence="9" type="ORF">SAMN02746091_01734</name>
</gene>
<proteinExistence type="inferred from homology"/>
<evidence type="ECO:0000256" key="4">
    <source>
        <dbReference type="ARBA" id="ARBA00022540"/>
    </source>
</evidence>
<dbReference type="Gene3D" id="2.160.10.10">
    <property type="entry name" value="Hexapeptide repeat proteins"/>
    <property type="match status" value="1"/>
</dbReference>
<evidence type="ECO:0000259" key="8">
    <source>
        <dbReference type="Pfam" id="PF25084"/>
    </source>
</evidence>
<dbReference type="InterPro" id="IPR056764">
    <property type="entry name" value="LbH_EIF2B3/5"/>
</dbReference>
<evidence type="ECO:0000256" key="3">
    <source>
        <dbReference type="ARBA" id="ARBA00022490"/>
    </source>
</evidence>
<dbReference type="CDD" id="cd04181">
    <property type="entry name" value="NTP_transferase"/>
    <property type="match status" value="1"/>
</dbReference>
<feature type="domain" description="Nucleotidyl transferase" evidence="6">
    <location>
        <begin position="2"/>
        <end position="231"/>
    </location>
</feature>
<dbReference type="GO" id="GO:0005975">
    <property type="term" value="P:carbohydrate metabolic process"/>
    <property type="evidence" value="ECO:0007669"/>
    <property type="project" value="InterPro"/>
</dbReference>
<dbReference type="SUPFAM" id="SSF51161">
    <property type="entry name" value="Trimeric LpxA-like enzymes"/>
    <property type="match status" value="1"/>
</dbReference>
<dbReference type="Gene3D" id="3.30.310.50">
    <property type="entry name" value="Alpha-D-phosphohexomutase, C-terminal domain"/>
    <property type="match status" value="1"/>
</dbReference>
<comment type="similarity">
    <text evidence="2">Belongs to the phosphohexose mutase family.</text>
</comment>
<evidence type="ECO:0000259" key="6">
    <source>
        <dbReference type="Pfam" id="PF00483"/>
    </source>
</evidence>
<feature type="domain" description="Alpha-D-phosphohexomutase alpha/beta/alpha" evidence="7">
    <location>
        <begin position="380"/>
        <end position="510"/>
    </location>
</feature>
<keyword evidence="9" id="KW-0548">Nucleotidyltransferase</keyword>
<dbReference type="Gene3D" id="3.40.120.10">
    <property type="entry name" value="Alpha-D-Glucose-1,6-Bisphosphate, subunit A, domain 3"/>
    <property type="match status" value="3"/>
</dbReference>
<evidence type="ECO:0000259" key="7">
    <source>
        <dbReference type="Pfam" id="PF02878"/>
    </source>
</evidence>
<dbReference type="InterPro" id="IPR011004">
    <property type="entry name" value="Trimer_LpxA-like_sf"/>
</dbReference>
<keyword evidence="5" id="KW-0648">Protein biosynthesis</keyword>
<comment type="subcellular location">
    <subcellularLocation>
        <location evidence="1">Cytoplasm</location>
        <location evidence="1">Cytosol</location>
    </subcellularLocation>
</comment>
<dbReference type="RefSeq" id="WP_073249058.1">
    <property type="nucleotide sequence ID" value="NZ_FQVG01000033.1"/>
</dbReference>
<dbReference type="EMBL" id="FQVG01000033">
    <property type="protein sequence ID" value="SHF08447.1"/>
    <property type="molecule type" value="Genomic_DNA"/>
</dbReference>
<dbReference type="GO" id="GO:0016868">
    <property type="term" value="F:intramolecular phosphotransferase activity"/>
    <property type="evidence" value="ECO:0007669"/>
    <property type="project" value="InterPro"/>
</dbReference>
<accession>A0A1M4YS28</accession>
<dbReference type="SUPFAM" id="SSF53738">
    <property type="entry name" value="Phosphoglucomutase, first 3 domains"/>
    <property type="match status" value="1"/>
</dbReference>
<dbReference type="InterPro" id="IPR016055">
    <property type="entry name" value="A-D-PHexomutase_a/b/a-I/II/III"/>
</dbReference>
<dbReference type="InterPro" id="IPR050486">
    <property type="entry name" value="Mannose-1P_guanyltransferase"/>
</dbReference>
<organism evidence="9 10">
    <name type="scientific">Caloramator proteoclasticus DSM 10124</name>
    <dbReference type="NCBI Taxonomy" id="1121262"/>
    <lineage>
        <taxon>Bacteria</taxon>
        <taxon>Bacillati</taxon>
        <taxon>Bacillota</taxon>
        <taxon>Clostridia</taxon>
        <taxon>Eubacteriales</taxon>
        <taxon>Clostridiaceae</taxon>
        <taxon>Caloramator</taxon>
    </lineage>
</organism>
<dbReference type="Pfam" id="PF00483">
    <property type="entry name" value="NTP_transferase"/>
    <property type="match status" value="1"/>
</dbReference>
<feature type="domain" description="EIF2B subunit epsilon/gamma LbH" evidence="8">
    <location>
        <begin position="245"/>
        <end position="349"/>
    </location>
</feature>
<dbReference type="PANTHER" id="PTHR22572">
    <property type="entry name" value="SUGAR-1-PHOSPHATE GUANYL TRANSFERASE"/>
    <property type="match status" value="1"/>
</dbReference>
<evidence type="ECO:0000256" key="5">
    <source>
        <dbReference type="ARBA" id="ARBA00022917"/>
    </source>
</evidence>
<dbReference type="InterPro" id="IPR005844">
    <property type="entry name" value="A-D-PHexomutase_a/b/a-I"/>
</dbReference>
<dbReference type="AlphaFoldDB" id="A0A1M4YS28"/>
<evidence type="ECO:0000313" key="9">
    <source>
        <dbReference type="EMBL" id="SHF08447.1"/>
    </source>
</evidence>
<dbReference type="SUPFAM" id="SSF53448">
    <property type="entry name" value="Nucleotide-diphospho-sugar transferases"/>
    <property type="match status" value="1"/>
</dbReference>
<keyword evidence="10" id="KW-1185">Reference proteome</keyword>